<dbReference type="Pfam" id="PF00589">
    <property type="entry name" value="Phage_integrase"/>
    <property type="match status" value="1"/>
</dbReference>
<dbReference type="GO" id="GO:0003677">
    <property type="term" value="F:DNA binding"/>
    <property type="evidence" value="ECO:0007669"/>
    <property type="project" value="UniProtKB-KW"/>
</dbReference>
<gene>
    <name evidence="6" type="ORF">HOP12_07520</name>
</gene>
<evidence type="ECO:0000256" key="2">
    <source>
        <dbReference type="ARBA" id="ARBA00023125"/>
    </source>
</evidence>
<name>A0A849SF51_UNCEI</name>
<comment type="similarity">
    <text evidence="1">Belongs to the 'phage' integrase family.</text>
</comment>
<proteinExistence type="inferred from homology"/>
<evidence type="ECO:0000256" key="4">
    <source>
        <dbReference type="SAM" id="MobiDB-lite"/>
    </source>
</evidence>
<dbReference type="PANTHER" id="PTHR30349">
    <property type="entry name" value="PHAGE INTEGRASE-RELATED"/>
    <property type="match status" value="1"/>
</dbReference>
<dbReference type="EMBL" id="JABFRW010000086">
    <property type="protein sequence ID" value="NOT34002.1"/>
    <property type="molecule type" value="Genomic_DNA"/>
</dbReference>
<dbReference type="PANTHER" id="PTHR30349:SF41">
    <property type="entry name" value="INTEGRASE_RECOMBINASE PROTEIN MJ0367-RELATED"/>
    <property type="match status" value="1"/>
</dbReference>
<protein>
    <submittedName>
        <fullName evidence="6">Tyrosine-type recombinase/integrase</fullName>
    </submittedName>
</protein>
<evidence type="ECO:0000313" key="6">
    <source>
        <dbReference type="EMBL" id="NOT34002.1"/>
    </source>
</evidence>
<dbReference type="GO" id="GO:0015074">
    <property type="term" value="P:DNA integration"/>
    <property type="evidence" value="ECO:0007669"/>
    <property type="project" value="InterPro"/>
</dbReference>
<evidence type="ECO:0000256" key="3">
    <source>
        <dbReference type="ARBA" id="ARBA00023172"/>
    </source>
</evidence>
<accession>A0A849SF51</accession>
<sequence>MSILPHPHQLPPRYLTQPEVERFFAVIANPRDRALFTLMYHHGLRVGEVLLLRRADVDLGRGRLLVRRLKGGVWSEQILFAGTAALLRAHTTQTFGTPDEPLFVGRAGPLQRRQIQLRFVRYRDLAQLPRHITTHSLRHSIATHLLDAGASLEFVQDHLGHRNIRSTAIYARITDRHREALFKKLERSPWIVQPARPISPSSAPPTAPAEGATL</sequence>
<dbReference type="InterPro" id="IPR002104">
    <property type="entry name" value="Integrase_catalytic"/>
</dbReference>
<keyword evidence="3" id="KW-0233">DNA recombination</keyword>
<feature type="domain" description="Tyr recombinase" evidence="5">
    <location>
        <begin position="10"/>
        <end position="183"/>
    </location>
</feature>
<dbReference type="InterPro" id="IPR050090">
    <property type="entry name" value="Tyrosine_recombinase_XerCD"/>
</dbReference>
<comment type="caution">
    <text evidence="6">The sequence shown here is derived from an EMBL/GenBank/DDBJ whole genome shotgun (WGS) entry which is preliminary data.</text>
</comment>
<dbReference type="InterPro" id="IPR011010">
    <property type="entry name" value="DNA_brk_join_enz"/>
</dbReference>
<evidence type="ECO:0000256" key="1">
    <source>
        <dbReference type="ARBA" id="ARBA00008857"/>
    </source>
</evidence>
<evidence type="ECO:0000259" key="5">
    <source>
        <dbReference type="PROSITE" id="PS51898"/>
    </source>
</evidence>
<feature type="region of interest" description="Disordered" evidence="4">
    <location>
        <begin position="193"/>
        <end position="214"/>
    </location>
</feature>
<dbReference type="AlphaFoldDB" id="A0A849SF51"/>
<dbReference type="SUPFAM" id="SSF56349">
    <property type="entry name" value="DNA breaking-rejoining enzymes"/>
    <property type="match status" value="1"/>
</dbReference>
<keyword evidence="2" id="KW-0238">DNA-binding</keyword>
<dbReference type="PROSITE" id="PS51898">
    <property type="entry name" value="TYR_RECOMBINASE"/>
    <property type="match status" value="1"/>
</dbReference>
<organism evidence="6 7">
    <name type="scientific">Eiseniibacteriota bacterium</name>
    <dbReference type="NCBI Taxonomy" id="2212470"/>
    <lineage>
        <taxon>Bacteria</taxon>
        <taxon>Candidatus Eiseniibacteriota</taxon>
    </lineage>
</organism>
<evidence type="ECO:0000313" key="7">
    <source>
        <dbReference type="Proteomes" id="UP000580839"/>
    </source>
</evidence>
<dbReference type="GO" id="GO:0006310">
    <property type="term" value="P:DNA recombination"/>
    <property type="evidence" value="ECO:0007669"/>
    <property type="project" value="UniProtKB-KW"/>
</dbReference>
<reference evidence="6 7" key="1">
    <citation type="submission" date="2020-04" db="EMBL/GenBank/DDBJ databases">
        <title>Metagenomic profiling of ammonia- and methane-oxidizing microorganisms in a Dutch drinking water treatment plant.</title>
        <authorList>
            <person name="Poghosyan L."/>
            <person name="Leucker S."/>
        </authorList>
    </citation>
    <scope>NUCLEOTIDE SEQUENCE [LARGE SCALE GENOMIC DNA]</scope>
    <source>
        <strain evidence="6">S-RSF-IL-03</strain>
    </source>
</reference>
<dbReference type="InterPro" id="IPR013762">
    <property type="entry name" value="Integrase-like_cat_sf"/>
</dbReference>
<dbReference type="Gene3D" id="1.10.443.10">
    <property type="entry name" value="Intergrase catalytic core"/>
    <property type="match status" value="1"/>
</dbReference>
<dbReference type="Proteomes" id="UP000580839">
    <property type="component" value="Unassembled WGS sequence"/>
</dbReference>